<evidence type="ECO:0000313" key="3">
    <source>
        <dbReference type="Proteomes" id="UP000267250"/>
    </source>
</evidence>
<dbReference type="Proteomes" id="UP000267250">
    <property type="component" value="Chromosome"/>
</dbReference>
<keyword evidence="1" id="KW-0812">Transmembrane</keyword>
<feature type="transmembrane region" description="Helical" evidence="1">
    <location>
        <begin position="79"/>
        <end position="96"/>
    </location>
</feature>
<proteinExistence type="predicted"/>
<evidence type="ECO:0000313" key="2">
    <source>
        <dbReference type="EMBL" id="AZR72115.1"/>
    </source>
</evidence>
<feature type="transmembrane region" description="Helical" evidence="1">
    <location>
        <begin position="7"/>
        <end position="35"/>
    </location>
</feature>
<sequence>MKYIRRFILYLIIASIHFLLQATMMLLSIISKLIFFEDSIWSMGGMLRVISAGLYQILIFPFIWIFQKWSFQIPWFQDLPFVLNSLLWGLIIYLLIARKARKKKKNARYYFVRGL</sequence>
<gene>
    <name evidence="2" type="ORF">BBF96_01125</name>
</gene>
<name>A0A3S9SV06_9FIRM</name>
<accession>A0A3S9SV06</accession>
<organism evidence="2 3">
    <name type="scientific">Anoxybacter fermentans</name>
    <dbReference type="NCBI Taxonomy" id="1323375"/>
    <lineage>
        <taxon>Bacteria</taxon>
        <taxon>Bacillati</taxon>
        <taxon>Bacillota</taxon>
        <taxon>Clostridia</taxon>
        <taxon>Halanaerobiales</taxon>
        <taxon>Anoxybacter</taxon>
    </lineage>
</organism>
<dbReference type="EMBL" id="CP016379">
    <property type="protein sequence ID" value="AZR72115.1"/>
    <property type="molecule type" value="Genomic_DNA"/>
</dbReference>
<protein>
    <submittedName>
        <fullName evidence="2">Uncharacterized protein</fullName>
    </submittedName>
</protein>
<keyword evidence="1" id="KW-1133">Transmembrane helix</keyword>
<dbReference type="RefSeq" id="WP_127015442.1">
    <property type="nucleotide sequence ID" value="NZ_CP016379.1"/>
</dbReference>
<dbReference type="AlphaFoldDB" id="A0A3S9SV06"/>
<evidence type="ECO:0000256" key="1">
    <source>
        <dbReference type="SAM" id="Phobius"/>
    </source>
</evidence>
<feature type="transmembrane region" description="Helical" evidence="1">
    <location>
        <begin position="47"/>
        <end position="67"/>
    </location>
</feature>
<keyword evidence="3" id="KW-1185">Reference proteome</keyword>
<keyword evidence="1" id="KW-0472">Membrane</keyword>
<reference evidence="2 3" key="1">
    <citation type="submission" date="2016-07" db="EMBL/GenBank/DDBJ databases">
        <title>Genome and transcriptome analysis of iron-reducing fermentative bacteria Anoxybacter fermentans.</title>
        <authorList>
            <person name="Zeng X."/>
            <person name="Shao Z."/>
        </authorList>
    </citation>
    <scope>NUCLEOTIDE SEQUENCE [LARGE SCALE GENOMIC DNA]</scope>
    <source>
        <strain evidence="2 3">DY22613</strain>
    </source>
</reference>
<dbReference type="KEGG" id="aft:BBF96_01125"/>